<sequence length="98" mass="10819">MTNHSNSNVLSETKKKSTDEIFQEISEILVRSVAHNKEITMESSITGDFGADSLDQIELVMELEKQFGCTISDEETGKIKTVGDIVGLITRLSNEEPS</sequence>
<accession>A0A2S5RE57</accession>
<dbReference type="NCBIfam" id="NF002148">
    <property type="entry name" value="PRK00982.1-2"/>
    <property type="match status" value="1"/>
</dbReference>
<protein>
    <recommendedName>
        <fullName evidence="8">Acyl carrier protein</fullName>
        <shortName evidence="8">ACP</shortName>
    </recommendedName>
</protein>
<keyword evidence="6 8" id="KW-0275">Fatty acid biosynthesis</keyword>
<evidence type="ECO:0000256" key="7">
    <source>
        <dbReference type="ARBA" id="ARBA00024328"/>
    </source>
</evidence>
<dbReference type="GO" id="GO:0000036">
    <property type="term" value="F:acyl carrier activity"/>
    <property type="evidence" value="ECO:0007669"/>
    <property type="project" value="UniProtKB-UniRule"/>
</dbReference>
<dbReference type="GO" id="GO:0000035">
    <property type="term" value="F:acyl binding"/>
    <property type="evidence" value="ECO:0007669"/>
    <property type="project" value="TreeGrafter"/>
</dbReference>
<dbReference type="GO" id="GO:0036104">
    <property type="term" value="P:Kdo2-lipid A biosynthetic process"/>
    <property type="evidence" value="ECO:0007669"/>
    <property type="project" value="UniProtKB-UniPathway"/>
</dbReference>
<keyword evidence="2 8" id="KW-0444">Lipid biosynthesis</keyword>
<dbReference type="UniPathway" id="UPA00094"/>
<comment type="PTM">
    <text evidence="8">4'-phosphopantetheine is transferred from CoA to a specific serine of apo-ACP by AcpS. This modification is essential for activity because fatty acids are bound in thioester linkage to the sulfhydryl of the prosthetic group.</text>
</comment>
<dbReference type="Proteomes" id="UP000239425">
    <property type="component" value="Unassembled WGS sequence"/>
</dbReference>
<comment type="pathway">
    <text evidence="8">Lipid metabolism; fatty acid biosynthesis.</text>
</comment>
<feature type="domain" description="Carrier" evidence="9">
    <location>
        <begin position="12"/>
        <end position="93"/>
    </location>
</feature>
<dbReference type="InterPro" id="IPR003231">
    <property type="entry name" value="ACP"/>
</dbReference>
<comment type="pathway">
    <text evidence="7">Glycolipid biosynthesis; KDO(2)-lipid A biosynthesis.</text>
</comment>
<dbReference type="EMBL" id="PHHC01000064">
    <property type="protein sequence ID" value="PPE05590.1"/>
    <property type="molecule type" value="Genomic_DNA"/>
</dbReference>
<keyword evidence="11" id="KW-1185">Reference proteome</keyword>
<dbReference type="SUPFAM" id="SSF47336">
    <property type="entry name" value="ACP-like"/>
    <property type="match status" value="1"/>
</dbReference>
<comment type="caution">
    <text evidence="10">The sequence shown here is derived from an EMBL/GenBank/DDBJ whole genome shotgun (WGS) entry which is preliminary data.</text>
</comment>
<feature type="modified residue" description="O-(pantetheine 4'-phosphoryl)serine" evidence="8">
    <location>
        <position position="53"/>
    </location>
</feature>
<dbReference type="Gene3D" id="1.10.1200.10">
    <property type="entry name" value="ACP-like"/>
    <property type="match status" value="1"/>
</dbReference>
<dbReference type="PROSITE" id="PS50075">
    <property type="entry name" value="CARRIER"/>
    <property type="match status" value="1"/>
</dbReference>
<evidence type="ECO:0000256" key="5">
    <source>
        <dbReference type="ARBA" id="ARBA00023098"/>
    </source>
</evidence>
<dbReference type="OrthoDB" id="9804551at2"/>
<gene>
    <name evidence="8" type="primary">acpP</name>
    <name evidence="10" type="ORF">HCUR_00237</name>
</gene>
<comment type="subcellular location">
    <subcellularLocation>
        <location evidence="8">Cytoplasm</location>
    </subcellularLocation>
</comment>
<dbReference type="AlphaFoldDB" id="A0A2S5RE57"/>
<dbReference type="PANTHER" id="PTHR20863">
    <property type="entry name" value="ACYL CARRIER PROTEIN"/>
    <property type="match status" value="1"/>
</dbReference>
<dbReference type="GO" id="GO:0009245">
    <property type="term" value="P:lipid A biosynthetic process"/>
    <property type="evidence" value="ECO:0007669"/>
    <property type="project" value="TreeGrafter"/>
</dbReference>
<dbReference type="InterPro" id="IPR036736">
    <property type="entry name" value="ACP-like_sf"/>
</dbReference>
<dbReference type="InterPro" id="IPR009081">
    <property type="entry name" value="PP-bd_ACP"/>
</dbReference>
<evidence type="ECO:0000313" key="10">
    <source>
        <dbReference type="EMBL" id="PPE05590.1"/>
    </source>
</evidence>
<name>A0A2S5RE57_9PROT</name>
<dbReference type="HAMAP" id="MF_01217">
    <property type="entry name" value="Acyl_carrier"/>
    <property type="match status" value="1"/>
</dbReference>
<dbReference type="UniPathway" id="UPA00360"/>
<evidence type="ECO:0000256" key="6">
    <source>
        <dbReference type="ARBA" id="ARBA00023160"/>
    </source>
</evidence>
<evidence type="ECO:0000256" key="4">
    <source>
        <dbReference type="ARBA" id="ARBA00022832"/>
    </source>
</evidence>
<organism evidence="10 11">
    <name type="scientific">Holospora curviuscula</name>
    <dbReference type="NCBI Taxonomy" id="1082868"/>
    <lineage>
        <taxon>Bacteria</taxon>
        <taxon>Pseudomonadati</taxon>
        <taxon>Pseudomonadota</taxon>
        <taxon>Alphaproteobacteria</taxon>
        <taxon>Holosporales</taxon>
        <taxon>Holosporaceae</taxon>
        <taxon>Holospora</taxon>
    </lineage>
</organism>
<dbReference type="GO" id="GO:0016020">
    <property type="term" value="C:membrane"/>
    <property type="evidence" value="ECO:0007669"/>
    <property type="project" value="GOC"/>
</dbReference>
<dbReference type="Pfam" id="PF00550">
    <property type="entry name" value="PP-binding"/>
    <property type="match status" value="1"/>
</dbReference>
<evidence type="ECO:0000256" key="8">
    <source>
        <dbReference type="HAMAP-Rule" id="MF_01217"/>
    </source>
</evidence>
<dbReference type="GO" id="GO:0005829">
    <property type="term" value="C:cytosol"/>
    <property type="evidence" value="ECO:0007669"/>
    <property type="project" value="TreeGrafter"/>
</dbReference>
<keyword evidence="3 8" id="KW-0597">Phosphoprotein</keyword>
<evidence type="ECO:0000256" key="2">
    <source>
        <dbReference type="ARBA" id="ARBA00022516"/>
    </source>
</evidence>
<evidence type="ECO:0000313" key="11">
    <source>
        <dbReference type="Proteomes" id="UP000239425"/>
    </source>
</evidence>
<comment type="function">
    <text evidence="8">Carrier of the growing fatty acid chain in fatty acid biosynthesis.</text>
</comment>
<dbReference type="RefSeq" id="WP_104206377.1">
    <property type="nucleotide sequence ID" value="NZ_PHHC01000064.1"/>
</dbReference>
<evidence type="ECO:0000256" key="3">
    <source>
        <dbReference type="ARBA" id="ARBA00022553"/>
    </source>
</evidence>
<reference evidence="10 11" key="1">
    <citation type="submission" date="2017-11" db="EMBL/GenBank/DDBJ databases">
        <title>Comparative genomic analysis of Holospora spp., intranuclear symbionts of paramecia.</title>
        <authorList>
            <person name="Garushyants S.K."/>
            <person name="Beliavskaya A."/>
            <person name="Malko D.B."/>
            <person name="Logacheva M.D."/>
            <person name="Rautian M.S."/>
            <person name="Gelfand M.S."/>
        </authorList>
    </citation>
    <scope>NUCLEOTIDE SEQUENCE [LARGE SCALE GENOMIC DNA]</scope>
    <source>
        <strain evidence="11">02AZ16</strain>
    </source>
</reference>
<dbReference type="InterPro" id="IPR006162">
    <property type="entry name" value="Ppantetheine_attach_site"/>
</dbReference>
<evidence type="ECO:0000259" key="9">
    <source>
        <dbReference type="PROSITE" id="PS50075"/>
    </source>
</evidence>
<dbReference type="PANTHER" id="PTHR20863:SF76">
    <property type="entry name" value="CARRIER DOMAIN-CONTAINING PROTEIN"/>
    <property type="match status" value="1"/>
</dbReference>
<dbReference type="NCBIfam" id="NF002150">
    <property type="entry name" value="PRK00982.1-4"/>
    <property type="match status" value="1"/>
</dbReference>
<keyword evidence="8" id="KW-0963">Cytoplasm</keyword>
<keyword evidence="1 8" id="KW-0596">Phosphopantetheine</keyword>
<proteinExistence type="inferred from homology"/>
<keyword evidence="5 8" id="KW-0443">Lipid metabolism</keyword>
<comment type="similarity">
    <text evidence="8">Belongs to the acyl carrier protein (ACP) family.</text>
</comment>
<evidence type="ECO:0000256" key="1">
    <source>
        <dbReference type="ARBA" id="ARBA00022450"/>
    </source>
</evidence>
<dbReference type="PROSITE" id="PS00012">
    <property type="entry name" value="PHOSPHOPANTETHEINE"/>
    <property type="match status" value="1"/>
</dbReference>
<keyword evidence="4 8" id="KW-0276">Fatty acid metabolism</keyword>